<reference evidence="1 2" key="1">
    <citation type="submission" date="2020-07" db="EMBL/GenBank/DDBJ databases">
        <title>Genomic Encyclopedia of Type Strains, Phase IV (KMG-IV): sequencing the most valuable type-strain genomes for metagenomic binning, comparative biology and taxonomic classification.</title>
        <authorList>
            <person name="Goeker M."/>
        </authorList>
    </citation>
    <scope>NUCLEOTIDE SEQUENCE [LARGE SCALE GENOMIC DNA]</scope>
    <source>
        <strain evidence="1 2">DSM 17721</strain>
    </source>
</reference>
<dbReference type="Proteomes" id="UP000525298">
    <property type="component" value="Unassembled WGS sequence"/>
</dbReference>
<accession>A0A7W0CC16</accession>
<comment type="caution">
    <text evidence="1">The sequence shown here is derived from an EMBL/GenBank/DDBJ whole genome shotgun (WGS) entry which is preliminary data.</text>
</comment>
<evidence type="ECO:0000313" key="2">
    <source>
        <dbReference type="Proteomes" id="UP000525298"/>
    </source>
</evidence>
<gene>
    <name evidence="1" type="ORF">HNR65_003249</name>
</gene>
<dbReference type="AlphaFoldDB" id="A0A7W0CC16"/>
<name>A0A7W0CC16_9BACT</name>
<evidence type="ECO:0000313" key="1">
    <source>
        <dbReference type="EMBL" id="MBA2882894.1"/>
    </source>
</evidence>
<organism evidence="1 2">
    <name type="scientific">Desulfosalsimonas propionicica</name>
    <dbReference type="NCBI Taxonomy" id="332175"/>
    <lineage>
        <taxon>Bacteria</taxon>
        <taxon>Pseudomonadati</taxon>
        <taxon>Thermodesulfobacteriota</taxon>
        <taxon>Desulfobacteria</taxon>
        <taxon>Desulfobacterales</taxon>
        <taxon>Desulfosalsimonadaceae</taxon>
        <taxon>Desulfosalsimonas</taxon>
    </lineage>
</organism>
<sequence>MAQHIVPHKEDQPLAETELSDFVFLQASIAFTDPTFRGVSSLNGAVLSFIQHGALAGQKASSG</sequence>
<proteinExistence type="predicted"/>
<dbReference type="RefSeq" id="WP_181552510.1">
    <property type="nucleotide sequence ID" value="NZ_JACDUS010000013.1"/>
</dbReference>
<keyword evidence="2" id="KW-1185">Reference proteome</keyword>
<dbReference type="EMBL" id="JACDUS010000013">
    <property type="protein sequence ID" value="MBA2882894.1"/>
    <property type="molecule type" value="Genomic_DNA"/>
</dbReference>
<protein>
    <submittedName>
        <fullName evidence="1">Uncharacterized protein</fullName>
    </submittedName>
</protein>